<dbReference type="Proteomes" id="UP001189429">
    <property type="component" value="Unassembled WGS sequence"/>
</dbReference>
<feature type="compositionally biased region" description="Low complexity" evidence="1">
    <location>
        <begin position="97"/>
        <end position="111"/>
    </location>
</feature>
<feature type="region of interest" description="Disordered" evidence="1">
    <location>
        <begin position="12"/>
        <end position="32"/>
    </location>
</feature>
<reference evidence="2" key="1">
    <citation type="submission" date="2023-10" db="EMBL/GenBank/DDBJ databases">
        <authorList>
            <person name="Chen Y."/>
            <person name="Shah S."/>
            <person name="Dougan E. K."/>
            <person name="Thang M."/>
            <person name="Chan C."/>
        </authorList>
    </citation>
    <scope>NUCLEOTIDE SEQUENCE [LARGE SCALE GENOMIC DNA]</scope>
</reference>
<evidence type="ECO:0000313" key="3">
    <source>
        <dbReference type="Proteomes" id="UP001189429"/>
    </source>
</evidence>
<comment type="caution">
    <text evidence="2">The sequence shown here is derived from an EMBL/GenBank/DDBJ whole genome shotgun (WGS) entry which is preliminary data.</text>
</comment>
<feature type="region of interest" description="Disordered" evidence="1">
    <location>
        <begin position="90"/>
        <end position="137"/>
    </location>
</feature>
<gene>
    <name evidence="2" type="ORF">PCOR1329_LOCUS48296</name>
</gene>
<sequence>MSLERNIALLRSRELGASTKQPHHKRPFSPFDLNEGVVKYRPAISEEELDGFWRAPESKPESAVALQAAPASEPTRWVGAAVLALRARRPGGGHGVTEASPAAAGEPAAEPVAEHVETATAPPCRHRDDRNGSEEEKLPIPLPIHRFRFFGASWEALVATAEFASTSSWSERTPGEVWGVAVSVPLGSPK</sequence>
<feature type="compositionally biased region" description="Basic and acidic residues" evidence="1">
    <location>
        <begin position="125"/>
        <end position="137"/>
    </location>
</feature>
<accession>A0ABN9UGC7</accession>
<evidence type="ECO:0000256" key="1">
    <source>
        <dbReference type="SAM" id="MobiDB-lite"/>
    </source>
</evidence>
<evidence type="ECO:0000313" key="2">
    <source>
        <dbReference type="EMBL" id="CAK0858683.1"/>
    </source>
</evidence>
<protein>
    <submittedName>
        <fullName evidence="2">Uncharacterized protein</fullName>
    </submittedName>
</protein>
<keyword evidence="3" id="KW-1185">Reference proteome</keyword>
<dbReference type="EMBL" id="CAUYUJ010015833">
    <property type="protein sequence ID" value="CAK0858683.1"/>
    <property type="molecule type" value="Genomic_DNA"/>
</dbReference>
<organism evidence="2 3">
    <name type="scientific">Prorocentrum cordatum</name>
    <dbReference type="NCBI Taxonomy" id="2364126"/>
    <lineage>
        <taxon>Eukaryota</taxon>
        <taxon>Sar</taxon>
        <taxon>Alveolata</taxon>
        <taxon>Dinophyceae</taxon>
        <taxon>Prorocentrales</taxon>
        <taxon>Prorocentraceae</taxon>
        <taxon>Prorocentrum</taxon>
    </lineage>
</organism>
<name>A0ABN9UGC7_9DINO</name>
<proteinExistence type="predicted"/>